<proteinExistence type="predicted"/>
<feature type="transmembrane region" description="Helical" evidence="7">
    <location>
        <begin position="160"/>
        <end position="185"/>
    </location>
</feature>
<evidence type="ECO:0000256" key="5">
    <source>
        <dbReference type="ARBA" id="ARBA00022989"/>
    </source>
</evidence>
<feature type="transmembrane region" description="Helical" evidence="7">
    <location>
        <begin position="197"/>
        <end position="222"/>
    </location>
</feature>
<keyword evidence="5 7" id="KW-1133">Transmembrane helix</keyword>
<organism evidence="8">
    <name type="scientific">gut metagenome</name>
    <dbReference type="NCBI Taxonomy" id="749906"/>
    <lineage>
        <taxon>unclassified sequences</taxon>
        <taxon>metagenomes</taxon>
        <taxon>organismal metagenomes</taxon>
    </lineage>
</organism>
<dbReference type="GO" id="GO:0005886">
    <property type="term" value="C:plasma membrane"/>
    <property type="evidence" value="ECO:0007669"/>
    <property type="project" value="UniProtKB-SubCell"/>
</dbReference>
<evidence type="ECO:0000256" key="2">
    <source>
        <dbReference type="ARBA" id="ARBA00022448"/>
    </source>
</evidence>
<keyword evidence="3" id="KW-1003">Cell membrane</keyword>
<keyword evidence="6 7" id="KW-0472">Membrane</keyword>
<feature type="transmembrane region" description="Helical" evidence="7">
    <location>
        <begin position="36"/>
        <end position="59"/>
    </location>
</feature>
<evidence type="ECO:0000256" key="7">
    <source>
        <dbReference type="SAM" id="Phobius"/>
    </source>
</evidence>
<sequence>MTGIGLAGLTALVIMGGLTRIAKVVGYLVPFMAGAYLLLALSVTIFHLSSVPGVLLLIVKSAFGWDSVMGAGIGIAMMTGIKRGLFSNEAGMGAVANAAATADASHPVKQGLVQALGVYFDTLVVCTASAMLVLLTPGWNTSGLTGIELVQHNLTGEFGSWINIFITVIILFFAFSSIVGNYFYGEINMDFICRHPVSIWIFRAFVVMMVFLGSVASLSFVWNLADLFMALMAIVNLVAIGMLGRVAFVALNDYVEQKRRGIMNPEFDPRVLGDRKGILSWPRHQEEELDQNIL</sequence>
<dbReference type="PRINTS" id="PR00175">
    <property type="entry name" value="NAALASMPORT"/>
</dbReference>
<keyword evidence="4 7" id="KW-0812">Transmembrane</keyword>
<feature type="transmembrane region" description="Helical" evidence="7">
    <location>
        <begin position="228"/>
        <end position="251"/>
    </location>
</feature>
<keyword evidence="2" id="KW-0813">Transport</keyword>
<evidence type="ECO:0000313" key="8">
    <source>
        <dbReference type="EMBL" id="EJX01303.1"/>
    </source>
</evidence>
<feature type="transmembrane region" description="Helical" evidence="7">
    <location>
        <begin position="118"/>
        <end position="140"/>
    </location>
</feature>
<accession>J9GHF2</accession>
<comment type="subcellular location">
    <subcellularLocation>
        <location evidence="1">Cell membrane</location>
        <topology evidence="1">Multi-pass membrane protein</topology>
    </subcellularLocation>
</comment>
<dbReference type="GO" id="GO:0005283">
    <property type="term" value="F:amino acid:sodium symporter activity"/>
    <property type="evidence" value="ECO:0007669"/>
    <property type="project" value="InterPro"/>
</dbReference>
<protein>
    <submittedName>
        <fullName evidence="8">Sodium:alanine symporter family protein</fullName>
    </submittedName>
</protein>
<comment type="caution">
    <text evidence="8">The sequence shown here is derived from an EMBL/GenBank/DDBJ whole genome shotgun (WGS) entry which is preliminary data.</text>
</comment>
<dbReference type="AlphaFoldDB" id="J9GHF2"/>
<evidence type="ECO:0000256" key="3">
    <source>
        <dbReference type="ARBA" id="ARBA00022475"/>
    </source>
</evidence>
<dbReference type="PANTHER" id="PTHR30330:SF1">
    <property type="entry name" value="AMINO-ACID CARRIER PROTEIN ALST"/>
    <property type="match status" value="1"/>
</dbReference>
<dbReference type="PANTHER" id="PTHR30330">
    <property type="entry name" value="AGSS FAMILY TRANSPORTER, SODIUM-ALANINE"/>
    <property type="match status" value="1"/>
</dbReference>
<dbReference type="EMBL" id="AMCI01003005">
    <property type="protein sequence ID" value="EJX01303.1"/>
    <property type="molecule type" value="Genomic_DNA"/>
</dbReference>
<dbReference type="Pfam" id="PF01235">
    <property type="entry name" value="Na_Ala_symp"/>
    <property type="match status" value="1"/>
</dbReference>
<evidence type="ECO:0000256" key="6">
    <source>
        <dbReference type="ARBA" id="ARBA00023136"/>
    </source>
</evidence>
<gene>
    <name evidence="8" type="ORF">EVA_10591</name>
</gene>
<dbReference type="InterPro" id="IPR001463">
    <property type="entry name" value="Na/Ala_symport"/>
</dbReference>
<reference evidence="8" key="1">
    <citation type="journal article" date="2012" name="PLoS ONE">
        <title>Gene sets for utilization of primary and secondary nutrition supplies in the distal gut of endangered iberian lynx.</title>
        <authorList>
            <person name="Alcaide M."/>
            <person name="Messina E."/>
            <person name="Richter M."/>
            <person name="Bargiela R."/>
            <person name="Peplies J."/>
            <person name="Huws S.A."/>
            <person name="Newbold C.J."/>
            <person name="Golyshin P.N."/>
            <person name="Simon M.A."/>
            <person name="Lopez G."/>
            <person name="Yakimov M.M."/>
            <person name="Ferrer M."/>
        </authorList>
    </citation>
    <scope>NUCLEOTIDE SEQUENCE</scope>
</reference>
<evidence type="ECO:0000256" key="4">
    <source>
        <dbReference type="ARBA" id="ARBA00022692"/>
    </source>
</evidence>
<name>J9GHF2_9ZZZZ</name>
<evidence type="ECO:0000256" key="1">
    <source>
        <dbReference type="ARBA" id="ARBA00004651"/>
    </source>
</evidence>